<accession>A0A916UGA0</accession>
<reference evidence="2" key="1">
    <citation type="journal article" date="2014" name="Int. J. Syst. Evol. Microbiol.">
        <title>Complete genome sequence of Corynebacterium casei LMG S-19264T (=DSM 44701T), isolated from a smear-ripened cheese.</title>
        <authorList>
            <consortium name="US DOE Joint Genome Institute (JGI-PGF)"/>
            <person name="Walter F."/>
            <person name="Albersmeier A."/>
            <person name="Kalinowski J."/>
            <person name="Ruckert C."/>
        </authorList>
    </citation>
    <scope>NUCLEOTIDE SEQUENCE</scope>
    <source>
        <strain evidence="2">CGMCC 1.12919</strain>
    </source>
</reference>
<dbReference type="AlphaFoldDB" id="A0A916UGA0"/>
<protein>
    <submittedName>
        <fullName evidence="2">Uncharacterized protein</fullName>
    </submittedName>
</protein>
<keyword evidence="3" id="KW-1185">Reference proteome</keyword>
<gene>
    <name evidence="2" type="ORF">GCM10010994_33630</name>
</gene>
<evidence type="ECO:0000313" key="3">
    <source>
        <dbReference type="Proteomes" id="UP000637002"/>
    </source>
</evidence>
<reference evidence="2" key="2">
    <citation type="submission" date="2020-09" db="EMBL/GenBank/DDBJ databases">
        <authorList>
            <person name="Sun Q."/>
            <person name="Zhou Y."/>
        </authorList>
    </citation>
    <scope>NUCLEOTIDE SEQUENCE</scope>
    <source>
        <strain evidence="2">CGMCC 1.12919</strain>
    </source>
</reference>
<evidence type="ECO:0000256" key="1">
    <source>
        <dbReference type="SAM" id="MobiDB-lite"/>
    </source>
</evidence>
<comment type="caution">
    <text evidence="2">The sequence shown here is derived from an EMBL/GenBank/DDBJ whole genome shotgun (WGS) entry which is preliminary data.</text>
</comment>
<name>A0A916UGA0_9HYPH</name>
<feature type="region of interest" description="Disordered" evidence="1">
    <location>
        <begin position="1"/>
        <end position="70"/>
    </location>
</feature>
<proteinExistence type="predicted"/>
<dbReference type="EMBL" id="BMGG01000006">
    <property type="protein sequence ID" value="GGC72484.1"/>
    <property type="molecule type" value="Genomic_DNA"/>
</dbReference>
<dbReference type="Proteomes" id="UP000637002">
    <property type="component" value="Unassembled WGS sequence"/>
</dbReference>
<organism evidence="2 3">
    <name type="scientific">Chelatococcus reniformis</name>
    <dbReference type="NCBI Taxonomy" id="1494448"/>
    <lineage>
        <taxon>Bacteria</taxon>
        <taxon>Pseudomonadati</taxon>
        <taxon>Pseudomonadota</taxon>
        <taxon>Alphaproteobacteria</taxon>
        <taxon>Hyphomicrobiales</taxon>
        <taxon>Chelatococcaceae</taxon>
        <taxon>Chelatococcus</taxon>
    </lineage>
</organism>
<evidence type="ECO:0000313" key="2">
    <source>
        <dbReference type="EMBL" id="GGC72484.1"/>
    </source>
</evidence>
<sequence length="70" mass="7356">MAIKPPRQMNSAKTQAKIGRSMKKRAMETADVDENGGAGGARRHTASKDGQAKAGQPPASTMARRPLPLA</sequence>